<accession>A0A1W2CEL0</accession>
<dbReference type="InterPro" id="IPR001173">
    <property type="entry name" value="Glyco_trans_2-like"/>
</dbReference>
<dbReference type="Pfam" id="PF00535">
    <property type="entry name" value="Glycos_transf_2"/>
    <property type="match status" value="1"/>
</dbReference>
<dbReference type="PANTHER" id="PTHR22916">
    <property type="entry name" value="GLYCOSYLTRANSFERASE"/>
    <property type="match status" value="1"/>
</dbReference>
<evidence type="ECO:0000313" key="5">
    <source>
        <dbReference type="Proteomes" id="UP000192790"/>
    </source>
</evidence>
<dbReference type="Gene3D" id="3.90.550.10">
    <property type="entry name" value="Spore Coat Polysaccharide Biosynthesis Protein SpsA, Chain A"/>
    <property type="match status" value="1"/>
</dbReference>
<dbReference type="PANTHER" id="PTHR22916:SF51">
    <property type="entry name" value="GLYCOSYLTRANSFERASE EPSH-RELATED"/>
    <property type="match status" value="1"/>
</dbReference>
<dbReference type="SUPFAM" id="SSF53448">
    <property type="entry name" value="Nucleotide-diphospho-sugar transferases"/>
    <property type="match status" value="1"/>
</dbReference>
<reference evidence="4 5" key="1">
    <citation type="submission" date="2017-04" db="EMBL/GenBank/DDBJ databases">
        <authorList>
            <person name="Afonso C.L."/>
            <person name="Miller P.J."/>
            <person name="Scott M.A."/>
            <person name="Spackman E."/>
            <person name="Goraichik I."/>
            <person name="Dimitrov K.M."/>
            <person name="Suarez D.L."/>
            <person name="Swayne D.E."/>
        </authorList>
    </citation>
    <scope>NUCLEOTIDE SEQUENCE [LARGE SCALE GENOMIC DNA]</scope>
    <source>
        <strain evidence="4 5">DSM 12816</strain>
    </source>
</reference>
<dbReference type="Proteomes" id="UP000192790">
    <property type="component" value="Unassembled WGS sequence"/>
</dbReference>
<dbReference type="RefSeq" id="WP_159448134.1">
    <property type="nucleotide sequence ID" value="NZ_FWXW01000009.1"/>
</dbReference>
<dbReference type="InterPro" id="IPR029044">
    <property type="entry name" value="Nucleotide-diphossugar_trans"/>
</dbReference>
<dbReference type="EMBL" id="FWXW01000009">
    <property type="protein sequence ID" value="SMC83685.1"/>
    <property type="molecule type" value="Genomic_DNA"/>
</dbReference>
<name>A0A1W2CEL0_9FIRM</name>
<dbReference type="STRING" id="1122930.SAMN02745168_2764"/>
<keyword evidence="5" id="KW-1185">Reference proteome</keyword>
<dbReference type="AlphaFoldDB" id="A0A1W2CEL0"/>
<protein>
    <submittedName>
        <fullName evidence="4">Glycosyl transferase family 2</fullName>
    </submittedName>
</protein>
<evidence type="ECO:0000256" key="2">
    <source>
        <dbReference type="ARBA" id="ARBA00022679"/>
    </source>
</evidence>
<dbReference type="CDD" id="cd00761">
    <property type="entry name" value="Glyco_tranf_GTA_type"/>
    <property type="match status" value="1"/>
</dbReference>
<organism evidence="4 5">
    <name type="scientific">Papillibacter cinnamivorans DSM 12816</name>
    <dbReference type="NCBI Taxonomy" id="1122930"/>
    <lineage>
        <taxon>Bacteria</taxon>
        <taxon>Bacillati</taxon>
        <taxon>Bacillota</taxon>
        <taxon>Clostridia</taxon>
        <taxon>Eubacteriales</taxon>
        <taxon>Oscillospiraceae</taxon>
        <taxon>Papillibacter</taxon>
    </lineage>
</organism>
<dbReference type="GO" id="GO:0016757">
    <property type="term" value="F:glycosyltransferase activity"/>
    <property type="evidence" value="ECO:0007669"/>
    <property type="project" value="UniProtKB-KW"/>
</dbReference>
<evidence type="ECO:0000313" key="4">
    <source>
        <dbReference type="EMBL" id="SMC83685.1"/>
    </source>
</evidence>
<evidence type="ECO:0000256" key="1">
    <source>
        <dbReference type="ARBA" id="ARBA00022676"/>
    </source>
</evidence>
<proteinExistence type="predicted"/>
<dbReference type="OrthoDB" id="1640114at2"/>
<feature type="domain" description="Glycosyltransferase 2-like" evidence="3">
    <location>
        <begin position="7"/>
        <end position="122"/>
    </location>
</feature>
<keyword evidence="2 4" id="KW-0808">Transferase</keyword>
<gene>
    <name evidence="4" type="ORF">SAMN02745168_2764</name>
</gene>
<sequence>MNSLLISVIIPVYNARPYLRRCLDSVLSQTYTQLEIILVDDGSTDGSGDICEEYIKKDTRIKVLHQENRGQSAARNAGLDIARGDCVGFVDADDWIYPHMYRDLLESIEKTGADIAQCRYICADADLPSEDFCYSDILLLKGPDIIQAAFLETVSWSLCDKLYRAELWKTVRLPAGYIYEDNLVLMDLFSKNLCLAVTDKIGYYYDVSGLSTTRGKKGILHMRSAEKLCRLWEEYIVRQKDTSGNIDMAICKSIPCYRWLAEENDEIDRPALRRHNANMHKIFSRHYRVAKKSEKYRAEPPAKKLLWLIYYCSPALSNYLIKVYHETLRGDGNG</sequence>
<evidence type="ECO:0000259" key="3">
    <source>
        <dbReference type="Pfam" id="PF00535"/>
    </source>
</evidence>
<keyword evidence="1" id="KW-0328">Glycosyltransferase</keyword>